<dbReference type="OrthoDB" id="5808308at2759"/>
<gene>
    <name evidence="9" type="ORF">CBOVIS_LOCUS11518</name>
</gene>
<keyword evidence="7" id="KW-0446">Lipid-binding</keyword>
<evidence type="ECO:0000256" key="2">
    <source>
        <dbReference type="ARBA" id="ARBA00006648"/>
    </source>
</evidence>
<evidence type="ECO:0000256" key="3">
    <source>
        <dbReference type="ARBA" id="ARBA00017453"/>
    </source>
</evidence>
<dbReference type="Proteomes" id="UP000494206">
    <property type="component" value="Unassembled WGS sequence"/>
</dbReference>
<evidence type="ECO:0000313" key="9">
    <source>
        <dbReference type="EMBL" id="CAB3409926.1"/>
    </source>
</evidence>
<comment type="caution">
    <text evidence="9">The sequence shown here is derived from an EMBL/GenBank/DDBJ whole genome shotgun (WGS) entry which is preliminary data.</text>
</comment>
<dbReference type="Pfam" id="PF05823">
    <property type="entry name" value="Gp-FAR-1"/>
    <property type="match status" value="1"/>
</dbReference>
<dbReference type="GO" id="GO:0008289">
    <property type="term" value="F:lipid binding"/>
    <property type="evidence" value="ECO:0007669"/>
    <property type="project" value="UniProtKB-KW"/>
</dbReference>
<protein>
    <recommendedName>
        <fullName evidence="3">Fatty-acid and retinol-binding protein 1</fullName>
    </recommendedName>
</protein>
<dbReference type="Gene3D" id="1.20.120.1100">
    <property type="match status" value="1"/>
</dbReference>
<evidence type="ECO:0000256" key="1">
    <source>
        <dbReference type="ARBA" id="ARBA00004613"/>
    </source>
</evidence>
<evidence type="ECO:0000256" key="4">
    <source>
        <dbReference type="ARBA" id="ARBA00022525"/>
    </source>
</evidence>
<dbReference type="EMBL" id="CADEPM010000009">
    <property type="protein sequence ID" value="CAB3409926.1"/>
    <property type="molecule type" value="Genomic_DNA"/>
</dbReference>
<keyword evidence="6" id="KW-0175">Coiled coil</keyword>
<keyword evidence="5 8" id="KW-0732">Signal</keyword>
<evidence type="ECO:0000256" key="7">
    <source>
        <dbReference type="ARBA" id="ARBA00023121"/>
    </source>
</evidence>
<dbReference type="InterPro" id="IPR008632">
    <property type="entry name" value="Gp-FAR-1"/>
</dbReference>
<accession>A0A8S1F1W4</accession>
<evidence type="ECO:0000256" key="8">
    <source>
        <dbReference type="SAM" id="SignalP"/>
    </source>
</evidence>
<dbReference type="PANTHER" id="PTHR31418">
    <property type="entry name" value="FATTY-ACID AND RETINOL-BINDING PROTEIN 1"/>
    <property type="match status" value="1"/>
</dbReference>
<proteinExistence type="inferred from homology"/>
<comment type="subcellular location">
    <subcellularLocation>
        <location evidence="1">Secreted</location>
    </subcellularLocation>
</comment>
<feature type="chain" id="PRO_5035949836" description="Fatty-acid and retinol-binding protein 1" evidence="8">
    <location>
        <begin position="20"/>
        <end position="177"/>
    </location>
</feature>
<keyword evidence="10" id="KW-1185">Reference proteome</keyword>
<dbReference type="PANTHER" id="PTHR31418:SF7">
    <property type="entry name" value="FATTY-ACID AND RETINOL-BINDING PROTEIN 1"/>
    <property type="match status" value="1"/>
</dbReference>
<name>A0A8S1F1W4_9PELO</name>
<reference evidence="9 10" key="1">
    <citation type="submission" date="2020-04" db="EMBL/GenBank/DDBJ databases">
        <authorList>
            <person name="Laetsch R D."/>
            <person name="Stevens L."/>
            <person name="Kumar S."/>
            <person name="Blaxter L. M."/>
        </authorList>
    </citation>
    <scope>NUCLEOTIDE SEQUENCE [LARGE SCALE GENOMIC DNA]</scope>
</reference>
<organism evidence="9 10">
    <name type="scientific">Caenorhabditis bovis</name>
    <dbReference type="NCBI Taxonomy" id="2654633"/>
    <lineage>
        <taxon>Eukaryota</taxon>
        <taxon>Metazoa</taxon>
        <taxon>Ecdysozoa</taxon>
        <taxon>Nematoda</taxon>
        <taxon>Chromadorea</taxon>
        <taxon>Rhabditida</taxon>
        <taxon>Rhabditina</taxon>
        <taxon>Rhabditomorpha</taxon>
        <taxon>Rhabditoidea</taxon>
        <taxon>Rhabditidae</taxon>
        <taxon>Peloderinae</taxon>
        <taxon>Caenorhabditis</taxon>
    </lineage>
</organism>
<dbReference type="GO" id="GO:0005576">
    <property type="term" value="C:extracellular region"/>
    <property type="evidence" value="ECO:0007669"/>
    <property type="project" value="UniProtKB-SubCell"/>
</dbReference>
<evidence type="ECO:0000256" key="5">
    <source>
        <dbReference type="ARBA" id="ARBA00022729"/>
    </source>
</evidence>
<evidence type="ECO:0000256" key="6">
    <source>
        <dbReference type="ARBA" id="ARBA00023054"/>
    </source>
</evidence>
<keyword evidence="4" id="KW-0964">Secreted</keyword>
<sequence length="177" mass="20148">MSILLFSLICLNLATFLNSAPVAQSRVDYSNMQSTNVGDELLKSLTKKEFDILREVAKNYRQFHDEEDFLKALKLRSPSLYEKALQIHLAVNAKLDGLNKEARAFAKRFIAEGRKVRSQMLSGEKPNMEAFKENTKKFIKRFNALSPVAKGSLAANFPEMHTFFSSRKIQEMAGLRI</sequence>
<comment type="similarity">
    <text evidence="2">Belongs to the fatty-acid and retinol-binding protein (FARBP) family.</text>
</comment>
<dbReference type="AlphaFoldDB" id="A0A8S1F1W4"/>
<feature type="signal peptide" evidence="8">
    <location>
        <begin position="1"/>
        <end position="19"/>
    </location>
</feature>
<evidence type="ECO:0000313" key="10">
    <source>
        <dbReference type="Proteomes" id="UP000494206"/>
    </source>
</evidence>